<feature type="domain" description="Toprim" evidence="14">
    <location>
        <begin position="303"/>
        <end position="386"/>
    </location>
</feature>
<evidence type="ECO:0000256" key="8">
    <source>
        <dbReference type="ARBA" id="ARBA00022833"/>
    </source>
</evidence>
<dbReference type="EC" id="2.7.7.101" evidence="12"/>
<dbReference type="InterPro" id="IPR036977">
    <property type="entry name" value="DNA_primase_Znf_CHC2"/>
</dbReference>
<protein>
    <recommendedName>
        <fullName evidence="12">DNA primase</fullName>
        <ecNumber evidence="12">2.7.7.101</ecNumber>
    </recommendedName>
</protein>
<dbReference type="SMART" id="SM00493">
    <property type="entry name" value="TOPRIM"/>
    <property type="match status" value="1"/>
</dbReference>
<comment type="caution">
    <text evidence="15">The sequence shown here is derived from an EMBL/GenBank/DDBJ whole genome shotgun (WGS) entry which is preliminary data.</text>
</comment>
<dbReference type="GO" id="GO:0000428">
    <property type="term" value="C:DNA-directed RNA polymerase complex"/>
    <property type="evidence" value="ECO:0007669"/>
    <property type="project" value="UniProtKB-KW"/>
</dbReference>
<dbReference type="InterPro" id="IPR034151">
    <property type="entry name" value="TOPRIM_DnaG_bac"/>
</dbReference>
<sequence>MLPAFVLFEFVANDILIRPFDRSVRLSSSTDFDVKERVRAATDIVDVIGHDLELRPQGRHFVARCPFHNDSRPSMTINQERQSWKCWVCDIGGDVFSFIMQREGVDFPTALRSLAERAGIEIPEFNRGPKTQPGSPDDKATLMKAVDLVCRSYFDELASGKSDDAKMARDYLASRGIDDSNRELFKIGFAPDSWDFAINVLKRNKFSEAVAQAAGVAIGRDGKSGCYDRFRGRLMFPIDNPQGQAISLGGRIIPAIANRIAEAKGDGSNGGAKYINGPETMLFRKSNELYGLHLARDAMRAADEVLVMEGYTDVVATRMAGIDHSVAVLGTALTASHIRVLKRFVNRVVLVLDGDEAGKRRAEEVLELFVTADADLRILTLPDGLDPADFLAQQSAANLLDMAGKAPDAMDHKLNRLTEGVDVTRDTHRVTTAIETMLGVLTKTPAKSDKTELKIDQLLVRMSQTFGLPVERLQRRLETVREESAERERKQARYRKANTNSGPPKSAPSGAPAPQRPAARPPAAAAPMDDFDPFAEAAMEDAAAFGIDEGFDDYGSSAPSDFGASNHQRPNAQPGPQRPNQHRPAPQRPHEPEQGTPITGVDRELFETLIESPEVAAMAVESIDPSWLYSNTAKMLLSAYQDLDLQGRDLDVDSVLVLLENDFLKNQIITLQERIEQRAGHVLDEPHLRYTAILTRFREREFDAEKSRQIAKLQSASLPEDEELAMLEQLFAAERIRQTPR</sequence>
<dbReference type="AlphaFoldDB" id="A0A0J1BH06"/>
<dbReference type="Pfam" id="PF01807">
    <property type="entry name" value="Zn_ribbon_DnaG"/>
    <property type="match status" value="1"/>
</dbReference>
<evidence type="ECO:0000256" key="2">
    <source>
        <dbReference type="ARBA" id="ARBA00022515"/>
    </source>
</evidence>
<feature type="compositionally biased region" description="Low complexity" evidence="13">
    <location>
        <begin position="501"/>
        <end position="529"/>
    </location>
</feature>
<feature type="compositionally biased region" description="Polar residues" evidence="13">
    <location>
        <begin position="557"/>
        <end position="571"/>
    </location>
</feature>
<dbReference type="GO" id="GO:0008270">
    <property type="term" value="F:zinc ion binding"/>
    <property type="evidence" value="ECO:0007669"/>
    <property type="project" value="UniProtKB-UniRule"/>
</dbReference>
<evidence type="ECO:0000256" key="6">
    <source>
        <dbReference type="ARBA" id="ARBA00022723"/>
    </source>
</evidence>
<keyword evidence="8 12" id="KW-0862">Zinc</keyword>
<dbReference type="GO" id="GO:0003677">
    <property type="term" value="F:DNA binding"/>
    <property type="evidence" value="ECO:0007669"/>
    <property type="project" value="UniProtKB-KW"/>
</dbReference>
<evidence type="ECO:0000313" key="16">
    <source>
        <dbReference type="Proteomes" id="UP000036367"/>
    </source>
</evidence>
<dbReference type="SUPFAM" id="SSF56731">
    <property type="entry name" value="DNA primase core"/>
    <property type="match status" value="1"/>
</dbReference>
<dbReference type="Gene3D" id="3.90.580.10">
    <property type="entry name" value="Zinc finger, CHC2-type domain"/>
    <property type="match status" value="1"/>
</dbReference>
<dbReference type="GO" id="GO:1990077">
    <property type="term" value="C:primosome complex"/>
    <property type="evidence" value="ECO:0007669"/>
    <property type="project" value="UniProtKB-KW"/>
</dbReference>
<dbReference type="PANTHER" id="PTHR30313:SF2">
    <property type="entry name" value="DNA PRIMASE"/>
    <property type="match status" value="1"/>
</dbReference>
<dbReference type="HAMAP" id="MF_00974">
    <property type="entry name" value="DNA_primase_DnaG"/>
    <property type="match status" value="1"/>
</dbReference>
<comment type="catalytic activity">
    <reaction evidence="12">
        <text>ssDNA + n NTP = ssDNA/pppN(pN)n-1 hybrid + (n-1) diphosphate.</text>
        <dbReference type="EC" id="2.7.7.101"/>
    </reaction>
</comment>
<dbReference type="InterPro" id="IPR030846">
    <property type="entry name" value="DnaG_bac"/>
</dbReference>
<comment type="function">
    <text evidence="12">RNA polymerase that catalyzes the synthesis of short RNA molecules used as primers for DNA polymerase during DNA replication.</text>
</comment>
<dbReference type="Pfam" id="PF13155">
    <property type="entry name" value="Toprim_2"/>
    <property type="match status" value="1"/>
</dbReference>
<dbReference type="InterPro" id="IPR050219">
    <property type="entry name" value="DnaG_primase"/>
</dbReference>
<evidence type="ECO:0000256" key="5">
    <source>
        <dbReference type="ARBA" id="ARBA00022705"/>
    </source>
</evidence>
<evidence type="ECO:0000256" key="12">
    <source>
        <dbReference type="HAMAP-Rule" id="MF_00974"/>
    </source>
</evidence>
<dbReference type="InterPro" id="IPR006171">
    <property type="entry name" value="TOPRIM_dom"/>
</dbReference>
<feature type="zinc finger region" description="CHC2-type" evidence="12">
    <location>
        <begin position="65"/>
        <end position="89"/>
    </location>
</feature>
<comment type="domain">
    <text evidence="12">Contains an N-terminal zinc-binding domain, a central core domain that contains the primase activity, and a C-terminal DnaB-binding domain.</text>
</comment>
<proteinExistence type="inferred from homology"/>
<gene>
    <name evidence="12" type="primary">dnaG</name>
    <name evidence="15" type="ORF">RISK_002438</name>
</gene>
<dbReference type="STRING" id="595434.RISK_002438"/>
<dbReference type="Proteomes" id="UP000036367">
    <property type="component" value="Unassembled WGS sequence"/>
</dbReference>
<evidence type="ECO:0000256" key="13">
    <source>
        <dbReference type="SAM" id="MobiDB-lite"/>
    </source>
</evidence>
<keyword evidence="3 12" id="KW-0808">Transferase</keyword>
<dbReference type="EMBL" id="LECT01000017">
    <property type="protein sequence ID" value="KLU05806.1"/>
    <property type="molecule type" value="Genomic_DNA"/>
</dbReference>
<keyword evidence="11 12" id="KW-0804">Transcription</keyword>
<dbReference type="GO" id="GO:0006269">
    <property type="term" value="P:DNA replication, synthesis of primer"/>
    <property type="evidence" value="ECO:0007669"/>
    <property type="project" value="UniProtKB-UniRule"/>
</dbReference>
<dbReference type="GO" id="GO:0005737">
    <property type="term" value="C:cytoplasm"/>
    <property type="evidence" value="ECO:0007669"/>
    <property type="project" value="TreeGrafter"/>
</dbReference>
<dbReference type="Gene3D" id="3.40.1360.10">
    <property type="match status" value="1"/>
</dbReference>
<feature type="compositionally biased region" description="Basic and acidic residues" evidence="13">
    <location>
        <begin position="480"/>
        <end position="491"/>
    </location>
</feature>
<evidence type="ECO:0000313" key="15">
    <source>
        <dbReference type="EMBL" id="KLU05806.1"/>
    </source>
</evidence>
<organism evidence="15 16">
    <name type="scientific">Rhodopirellula islandica</name>
    <dbReference type="NCBI Taxonomy" id="595434"/>
    <lineage>
        <taxon>Bacteria</taxon>
        <taxon>Pseudomonadati</taxon>
        <taxon>Planctomycetota</taxon>
        <taxon>Planctomycetia</taxon>
        <taxon>Pirellulales</taxon>
        <taxon>Pirellulaceae</taxon>
        <taxon>Rhodopirellula</taxon>
    </lineage>
</organism>
<dbReference type="PROSITE" id="PS50880">
    <property type="entry name" value="TOPRIM"/>
    <property type="match status" value="1"/>
</dbReference>
<evidence type="ECO:0000256" key="11">
    <source>
        <dbReference type="ARBA" id="ARBA00023163"/>
    </source>
</evidence>
<evidence type="ECO:0000256" key="1">
    <source>
        <dbReference type="ARBA" id="ARBA00022478"/>
    </source>
</evidence>
<dbReference type="NCBIfam" id="TIGR01391">
    <property type="entry name" value="dnaG"/>
    <property type="match status" value="1"/>
</dbReference>
<keyword evidence="5 12" id="KW-0235">DNA replication</keyword>
<dbReference type="SMART" id="SM00400">
    <property type="entry name" value="ZnF_CHCC"/>
    <property type="match status" value="1"/>
</dbReference>
<accession>A0A0J1BH06</accession>
<dbReference type="FunFam" id="3.90.580.10:FF:000001">
    <property type="entry name" value="DNA primase"/>
    <property type="match status" value="1"/>
</dbReference>
<evidence type="ECO:0000256" key="3">
    <source>
        <dbReference type="ARBA" id="ARBA00022679"/>
    </source>
</evidence>
<comment type="similarity">
    <text evidence="12">Belongs to the DnaG primase family.</text>
</comment>
<dbReference type="InterPro" id="IPR002694">
    <property type="entry name" value="Znf_CHC2"/>
</dbReference>
<evidence type="ECO:0000256" key="7">
    <source>
        <dbReference type="ARBA" id="ARBA00022771"/>
    </source>
</evidence>
<reference evidence="15" key="1">
    <citation type="submission" date="2015-05" db="EMBL/GenBank/DDBJ databases">
        <title>Permanent draft genome of Rhodopirellula islandicus K833.</title>
        <authorList>
            <person name="Kizina J."/>
            <person name="Richter M."/>
            <person name="Glockner F.O."/>
            <person name="Harder J."/>
        </authorList>
    </citation>
    <scope>NUCLEOTIDE SEQUENCE [LARGE SCALE GENOMIC DNA]</scope>
    <source>
        <strain evidence="15">K833</strain>
    </source>
</reference>
<evidence type="ECO:0000259" key="14">
    <source>
        <dbReference type="PROSITE" id="PS50880"/>
    </source>
</evidence>
<dbReference type="Pfam" id="PF08275">
    <property type="entry name" value="DNAG_N"/>
    <property type="match status" value="1"/>
</dbReference>
<dbReference type="GO" id="GO:0003899">
    <property type="term" value="F:DNA-directed RNA polymerase activity"/>
    <property type="evidence" value="ECO:0007669"/>
    <property type="project" value="UniProtKB-UniRule"/>
</dbReference>
<dbReference type="CDD" id="cd03364">
    <property type="entry name" value="TOPRIM_DnaG_primases"/>
    <property type="match status" value="1"/>
</dbReference>
<keyword evidence="2 12" id="KW-0639">Primosome</keyword>
<keyword evidence="10 12" id="KW-0238">DNA-binding</keyword>
<keyword evidence="6 12" id="KW-0479">Metal-binding</keyword>
<feature type="region of interest" description="Disordered" evidence="13">
    <location>
        <begin position="480"/>
        <end position="529"/>
    </location>
</feature>
<keyword evidence="1 12" id="KW-0240">DNA-directed RNA polymerase</keyword>
<evidence type="ECO:0000256" key="4">
    <source>
        <dbReference type="ARBA" id="ARBA00022695"/>
    </source>
</evidence>
<dbReference type="PANTHER" id="PTHR30313">
    <property type="entry name" value="DNA PRIMASE"/>
    <property type="match status" value="1"/>
</dbReference>
<keyword evidence="16" id="KW-1185">Reference proteome</keyword>
<feature type="region of interest" description="Disordered" evidence="13">
    <location>
        <begin position="550"/>
        <end position="599"/>
    </location>
</feature>
<dbReference type="InterPro" id="IPR006295">
    <property type="entry name" value="DNA_primase_DnaG"/>
</dbReference>
<dbReference type="InterPro" id="IPR037068">
    <property type="entry name" value="DNA_primase_core_N_sf"/>
</dbReference>
<evidence type="ECO:0000256" key="9">
    <source>
        <dbReference type="ARBA" id="ARBA00022842"/>
    </source>
</evidence>
<dbReference type="Gene3D" id="3.90.980.10">
    <property type="entry name" value="DNA primase, catalytic core, N-terminal domain"/>
    <property type="match status" value="1"/>
</dbReference>
<dbReference type="PATRIC" id="fig|595434.4.peg.2326"/>
<comment type="cofactor">
    <cofactor evidence="12">
        <name>Zn(2+)</name>
        <dbReference type="ChEBI" id="CHEBI:29105"/>
    </cofactor>
    <text evidence="12">Binds 1 zinc ion per monomer.</text>
</comment>
<keyword evidence="7 12" id="KW-0863">Zinc-finger</keyword>
<comment type="subunit">
    <text evidence="12">Monomer. Interacts with DnaB.</text>
</comment>
<keyword evidence="9" id="KW-0460">Magnesium</keyword>
<dbReference type="SUPFAM" id="SSF57783">
    <property type="entry name" value="Zinc beta-ribbon"/>
    <property type="match status" value="1"/>
</dbReference>
<dbReference type="InterPro" id="IPR013264">
    <property type="entry name" value="DNAG_N"/>
</dbReference>
<keyword evidence="4 12" id="KW-0548">Nucleotidyltransferase</keyword>
<evidence type="ECO:0000256" key="10">
    <source>
        <dbReference type="ARBA" id="ARBA00023125"/>
    </source>
</evidence>
<name>A0A0J1BH06_RHOIS</name>